<dbReference type="Gene3D" id="3.40.50.1460">
    <property type="match status" value="1"/>
</dbReference>
<sequence>MTWAVWRPSTAYALLVGTGRHVHPSSLPPIPQAVTGARALGAALSGDRGVFDARRTTVVPEPADTRQVLDPLRRMVQEPDVDLLLFFYCGHGLLGRGDRLCLALTPSDKQDGGGDPSPSLPFTEVARLMRESTARHKVAILDCCFSGHALGPDGHGIHLLTACGHTQKALFPPEGTLTGFTGQLLRTLDEGVPDGPRHLTLSALYDRLAVVLPTTPAPQTGILPTGYPTPHQQTVDGSGHIALAVNPAHGTHRTPAGLRDRGDFAQRLKKLTEPSIDTPVPDPARLRQLVHVLADLAQDTTETLGPLDDFSITVRRNHAVMTGAAGSPEQAAALLSTLVDALRAKSAGHRALPGTERALARWTRERSRSEPAGVPSRPEETSA</sequence>
<dbReference type="NCBIfam" id="NF047832">
    <property type="entry name" value="caspase_w_EACC1"/>
    <property type="match status" value="1"/>
</dbReference>
<gene>
    <name evidence="2" type="ORF">ACFP50_13590</name>
</gene>
<evidence type="ECO:0000313" key="3">
    <source>
        <dbReference type="Proteomes" id="UP001596242"/>
    </source>
</evidence>
<comment type="caution">
    <text evidence="2">The sequence shown here is derived from an EMBL/GenBank/DDBJ whole genome shotgun (WGS) entry which is preliminary data.</text>
</comment>
<dbReference type="RefSeq" id="WP_386396597.1">
    <property type="nucleotide sequence ID" value="NZ_JBHSPT010000032.1"/>
</dbReference>
<feature type="compositionally biased region" description="Basic and acidic residues" evidence="1">
    <location>
        <begin position="358"/>
        <end position="369"/>
    </location>
</feature>
<accession>A0ABW1LZN6</accession>
<evidence type="ECO:0000256" key="1">
    <source>
        <dbReference type="SAM" id="MobiDB-lite"/>
    </source>
</evidence>
<protein>
    <recommendedName>
        <fullName evidence="4">Caspase family protein</fullName>
    </recommendedName>
</protein>
<name>A0ABW1LZN6_9ACTN</name>
<evidence type="ECO:0000313" key="2">
    <source>
        <dbReference type="EMBL" id="MFC6056462.1"/>
    </source>
</evidence>
<proteinExistence type="predicted"/>
<evidence type="ECO:0008006" key="4">
    <source>
        <dbReference type="Google" id="ProtNLM"/>
    </source>
</evidence>
<reference evidence="3" key="1">
    <citation type="journal article" date="2019" name="Int. J. Syst. Evol. Microbiol.">
        <title>The Global Catalogue of Microorganisms (GCM) 10K type strain sequencing project: providing services to taxonomists for standard genome sequencing and annotation.</title>
        <authorList>
            <consortium name="The Broad Institute Genomics Platform"/>
            <consortium name="The Broad Institute Genome Sequencing Center for Infectious Disease"/>
            <person name="Wu L."/>
            <person name="Ma J."/>
        </authorList>
    </citation>
    <scope>NUCLEOTIDE SEQUENCE [LARGE SCALE GENOMIC DNA]</scope>
    <source>
        <strain evidence="3">JCM 12763</strain>
    </source>
</reference>
<feature type="region of interest" description="Disordered" evidence="1">
    <location>
        <begin position="356"/>
        <end position="383"/>
    </location>
</feature>
<organism evidence="2 3">
    <name type="scientific">Streptomyces pratens</name>
    <dbReference type="NCBI Taxonomy" id="887456"/>
    <lineage>
        <taxon>Bacteria</taxon>
        <taxon>Bacillati</taxon>
        <taxon>Actinomycetota</taxon>
        <taxon>Actinomycetes</taxon>
        <taxon>Kitasatosporales</taxon>
        <taxon>Streptomycetaceae</taxon>
        <taxon>Streptomyces</taxon>
    </lineage>
</organism>
<dbReference type="Proteomes" id="UP001596242">
    <property type="component" value="Unassembled WGS sequence"/>
</dbReference>
<dbReference type="EMBL" id="JBHSPT010000032">
    <property type="protein sequence ID" value="MFC6056462.1"/>
    <property type="molecule type" value="Genomic_DNA"/>
</dbReference>
<keyword evidence="3" id="KW-1185">Reference proteome</keyword>